<evidence type="ECO:0000256" key="7">
    <source>
        <dbReference type="RuleBase" id="RU363032"/>
    </source>
</evidence>
<dbReference type="InterPro" id="IPR035906">
    <property type="entry name" value="MetI-like_sf"/>
</dbReference>
<feature type="transmembrane region" description="Helical" evidence="7">
    <location>
        <begin position="46"/>
        <end position="66"/>
    </location>
</feature>
<evidence type="ECO:0000256" key="8">
    <source>
        <dbReference type="SAM" id="MobiDB-lite"/>
    </source>
</evidence>
<dbReference type="AlphaFoldDB" id="A0A3M8AL39"/>
<keyword evidence="2 7" id="KW-0813">Transport</keyword>
<dbReference type="InterPro" id="IPR000515">
    <property type="entry name" value="MetI-like"/>
</dbReference>
<dbReference type="PANTHER" id="PTHR30151:SF41">
    <property type="entry name" value="ABC TRANSPORTER PERMEASE PROTEIN"/>
    <property type="match status" value="1"/>
</dbReference>
<gene>
    <name evidence="10" type="ORF">EDM22_02200</name>
</gene>
<evidence type="ECO:0000256" key="1">
    <source>
        <dbReference type="ARBA" id="ARBA00004651"/>
    </source>
</evidence>
<dbReference type="Pfam" id="PF00528">
    <property type="entry name" value="BPD_transp_1"/>
    <property type="match status" value="1"/>
</dbReference>
<feature type="region of interest" description="Disordered" evidence="8">
    <location>
        <begin position="1"/>
        <end position="32"/>
    </location>
</feature>
<feature type="transmembrane region" description="Helical" evidence="7">
    <location>
        <begin position="101"/>
        <end position="125"/>
    </location>
</feature>
<keyword evidence="3" id="KW-1003">Cell membrane</keyword>
<dbReference type="PANTHER" id="PTHR30151">
    <property type="entry name" value="ALKANE SULFONATE ABC TRANSPORTER-RELATED, MEMBRANE SUBUNIT"/>
    <property type="match status" value="1"/>
</dbReference>
<dbReference type="EMBL" id="RHHB01000002">
    <property type="protein sequence ID" value="RNB51946.1"/>
    <property type="molecule type" value="Genomic_DNA"/>
</dbReference>
<feature type="domain" description="ABC transmembrane type-1" evidence="9">
    <location>
        <begin position="102"/>
        <end position="284"/>
    </location>
</feature>
<protein>
    <submittedName>
        <fullName evidence="10">ABC transporter permease</fullName>
    </submittedName>
</protein>
<dbReference type="Proteomes" id="UP000275048">
    <property type="component" value="Unassembled WGS sequence"/>
</dbReference>
<organism evidence="10 11">
    <name type="scientific">Agromyces tardus</name>
    <dbReference type="NCBI Taxonomy" id="2583849"/>
    <lineage>
        <taxon>Bacteria</taxon>
        <taxon>Bacillati</taxon>
        <taxon>Actinomycetota</taxon>
        <taxon>Actinomycetes</taxon>
        <taxon>Micrococcales</taxon>
        <taxon>Microbacteriaceae</taxon>
        <taxon>Agromyces</taxon>
    </lineage>
</organism>
<evidence type="ECO:0000313" key="10">
    <source>
        <dbReference type="EMBL" id="RNB51946.1"/>
    </source>
</evidence>
<evidence type="ECO:0000256" key="5">
    <source>
        <dbReference type="ARBA" id="ARBA00022989"/>
    </source>
</evidence>
<name>A0A3M8AL39_9MICO</name>
<evidence type="ECO:0000256" key="4">
    <source>
        <dbReference type="ARBA" id="ARBA00022692"/>
    </source>
</evidence>
<accession>A0A3M8AL39</accession>
<dbReference type="GO" id="GO:0055085">
    <property type="term" value="P:transmembrane transport"/>
    <property type="evidence" value="ECO:0007669"/>
    <property type="project" value="InterPro"/>
</dbReference>
<dbReference type="PROSITE" id="PS50928">
    <property type="entry name" value="ABC_TM1"/>
    <property type="match status" value="1"/>
</dbReference>
<sequence>MDAAEAVDDLTTEEHRELEHRETEQEVSPDTAAAVPLKPRRWRGGIANWGPPVAVAVVIVGLWYLVGSVILEPSKSYLLPPPHAVFAVYFDPQVAPDMYEALWNTAVVALTGLVIAIVLGIVWAVAMNQARWIERSLYPYAVILQTIPILALVPLIGFWFGFDFTARVIVAILIALFPMVSNTLFGLQSVDAGQRELFALQHASRWIVLKKLQFPAALPAIFAGMRISAGLAVVGAIVGDFFFQRGTPGIGALISKYQARLNAEPLFAAIILASLFGVVVFWFFGWLGKRVVGKWYDFA</sequence>
<reference evidence="10 11" key="1">
    <citation type="submission" date="2018-10" db="EMBL/GenBank/DDBJ databases">
        <title>Isolation, diversity and antibacterial activity of antinobacteria from the wheat rhizosphere soil.</title>
        <authorList>
            <person name="Sun T."/>
        </authorList>
    </citation>
    <scope>NUCLEOTIDE SEQUENCE [LARGE SCALE GENOMIC DNA]</scope>
    <source>
        <strain evidence="10 11">SJ-23</strain>
    </source>
</reference>
<dbReference type="SUPFAM" id="SSF161098">
    <property type="entry name" value="MetI-like"/>
    <property type="match status" value="1"/>
</dbReference>
<dbReference type="Gene3D" id="1.10.3720.10">
    <property type="entry name" value="MetI-like"/>
    <property type="match status" value="1"/>
</dbReference>
<evidence type="ECO:0000256" key="2">
    <source>
        <dbReference type="ARBA" id="ARBA00022448"/>
    </source>
</evidence>
<keyword evidence="5 7" id="KW-1133">Transmembrane helix</keyword>
<comment type="caution">
    <text evidence="10">The sequence shown here is derived from an EMBL/GenBank/DDBJ whole genome shotgun (WGS) entry which is preliminary data.</text>
</comment>
<comment type="subcellular location">
    <subcellularLocation>
        <location evidence="1 7">Cell membrane</location>
        <topology evidence="1 7">Multi-pass membrane protein</topology>
    </subcellularLocation>
</comment>
<keyword evidence="4 7" id="KW-0812">Transmembrane</keyword>
<feature type="transmembrane region" description="Helical" evidence="7">
    <location>
        <begin position="214"/>
        <end position="238"/>
    </location>
</feature>
<evidence type="ECO:0000256" key="3">
    <source>
        <dbReference type="ARBA" id="ARBA00022475"/>
    </source>
</evidence>
<keyword evidence="6 7" id="KW-0472">Membrane</keyword>
<feature type="transmembrane region" description="Helical" evidence="7">
    <location>
        <begin position="168"/>
        <end position="187"/>
    </location>
</feature>
<feature type="transmembrane region" description="Helical" evidence="7">
    <location>
        <begin position="266"/>
        <end position="287"/>
    </location>
</feature>
<evidence type="ECO:0000256" key="6">
    <source>
        <dbReference type="ARBA" id="ARBA00023136"/>
    </source>
</evidence>
<dbReference type="OrthoDB" id="9815258at2"/>
<feature type="compositionally biased region" description="Basic and acidic residues" evidence="8">
    <location>
        <begin position="12"/>
        <end position="24"/>
    </location>
</feature>
<proteinExistence type="inferred from homology"/>
<feature type="transmembrane region" description="Helical" evidence="7">
    <location>
        <begin position="137"/>
        <end position="162"/>
    </location>
</feature>
<evidence type="ECO:0000313" key="11">
    <source>
        <dbReference type="Proteomes" id="UP000275048"/>
    </source>
</evidence>
<keyword evidence="11" id="KW-1185">Reference proteome</keyword>
<feature type="compositionally biased region" description="Acidic residues" evidence="8">
    <location>
        <begin position="1"/>
        <end position="11"/>
    </location>
</feature>
<dbReference type="GO" id="GO:0005886">
    <property type="term" value="C:plasma membrane"/>
    <property type="evidence" value="ECO:0007669"/>
    <property type="project" value="UniProtKB-SubCell"/>
</dbReference>
<evidence type="ECO:0000259" key="9">
    <source>
        <dbReference type="PROSITE" id="PS50928"/>
    </source>
</evidence>
<dbReference type="CDD" id="cd06261">
    <property type="entry name" value="TM_PBP2"/>
    <property type="match status" value="1"/>
</dbReference>
<comment type="similarity">
    <text evidence="7">Belongs to the binding-protein-dependent transport system permease family.</text>
</comment>